<name>A0AAV7PY59_PLEWA</name>
<dbReference type="Proteomes" id="UP001066276">
    <property type="component" value="Chromosome 7"/>
</dbReference>
<evidence type="ECO:0000313" key="2">
    <source>
        <dbReference type="Proteomes" id="UP001066276"/>
    </source>
</evidence>
<dbReference type="EMBL" id="JANPWB010000011">
    <property type="protein sequence ID" value="KAJ1133281.1"/>
    <property type="molecule type" value="Genomic_DNA"/>
</dbReference>
<keyword evidence="2" id="KW-1185">Reference proteome</keyword>
<organism evidence="1 2">
    <name type="scientific">Pleurodeles waltl</name>
    <name type="common">Iberian ribbed newt</name>
    <dbReference type="NCBI Taxonomy" id="8319"/>
    <lineage>
        <taxon>Eukaryota</taxon>
        <taxon>Metazoa</taxon>
        <taxon>Chordata</taxon>
        <taxon>Craniata</taxon>
        <taxon>Vertebrata</taxon>
        <taxon>Euteleostomi</taxon>
        <taxon>Amphibia</taxon>
        <taxon>Batrachia</taxon>
        <taxon>Caudata</taxon>
        <taxon>Salamandroidea</taxon>
        <taxon>Salamandridae</taxon>
        <taxon>Pleurodelinae</taxon>
        <taxon>Pleurodeles</taxon>
    </lineage>
</organism>
<reference evidence="1" key="1">
    <citation type="journal article" date="2022" name="bioRxiv">
        <title>Sequencing and chromosome-scale assembly of the giantPleurodeles waltlgenome.</title>
        <authorList>
            <person name="Brown T."/>
            <person name="Elewa A."/>
            <person name="Iarovenko S."/>
            <person name="Subramanian E."/>
            <person name="Araus A.J."/>
            <person name="Petzold A."/>
            <person name="Susuki M."/>
            <person name="Suzuki K.-i.T."/>
            <person name="Hayashi T."/>
            <person name="Toyoda A."/>
            <person name="Oliveira C."/>
            <person name="Osipova E."/>
            <person name="Leigh N.D."/>
            <person name="Simon A."/>
            <person name="Yun M.H."/>
        </authorList>
    </citation>
    <scope>NUCLEOTIDE SEQUENCE</scope>
    <source>
        <strain evidence="1">20211129_DDA</strain>
        <tissue evidence="1">Liver</tissue>
    </source>
</reference>
<comment type="caution">
    <text evidence="1">The sequence shown here is derived from an EMBL/GenBank/DDBJ whole genome shotgun (WGS) entry which is preliminary data.</text>
</comment>
<sequence length="157" mass="17625">MDVLSRGPRGEPLRAAAHSPLEVWDITNLSSDLFQPINGPIQSRIHRRADPFPDHCENPGNWASRRTAADRKCDEKLHWKLHNPDAAESPIHPAGHCAATGPRWSFITPSPGATTWSNPASNQLLSVVRGELLLKGDLWYEESGEISWSLTKWFQWT</sequence>
<proteinExistence type="predicted"/>
<protein>
    <submittedName>
        <fullName evidence="1">Uncharacterized protein</fullName>
    </submittedName>
</protein>
<gene>
    <name evidence="1" type="ORF">NDU88_011578</name>
</gene>
<dbReference type="AlphaFoldDB" id="A0AAV7PY59"/>
<evidence type="ECO:0000313" key="1">
    <source>
        <dbReference type="EMBL" id="KAJ1133281.1"/>
    </source>
</evidence>
<accession>A0AAV7PY59</accession>